<evidence type="ECO:0000313" key="2">
    <source>
        <dbReference type="Proteomes" id="UP000267821"/>
    </source>
</evidence>
<organism evidence="1 2">
    <name type="scientific">Terfezia boudieri ATCC MYA-4762</name>
    <dbReference type="NCBI Taxonomy" id="1051890"/>
    <lineage>
        <taxon>Eukaryota</taxon>
        <taxon>Fungi</taxon>
        <taxon>Dikarya</taxon>
        <taxon>Ascomycota</taxon>
        <taxon>Pezizomycotina</taxon>
        <taxon>Pezizomycetes</taxon>
        <taxon>Pezizales</taxon>
        <taxon>Pezizaceae</taxon>
        <taxon>Terfezia</taxon>
    </lineage>
</organism>
<sequence>MPQTPGEAQALQDIDTEVESIAYADALASSSAEEDDYEEDIEDLLVMQDITRGDIYSAGQHNVNILET</sequence>
<reference evidence="1 2" key="1">
    <citation type="journal article" date="2018" name="Nat. Ecol. Evol.">
        <title>Pezizomycetes genomes reveal the molecular basis of ectomycorrhizal truffle lifestyle.</title>
        <authorList>
            <person name="Murat C."/>
            <person name="Payen T."/>
            <person name="Noel B."/>
            <person name="Kuo A."/>
            <person name="Morin E."/>
            <person name="Chen J."/>
            <person name="Kohler A."/>
            <person name="Krizsan K."/>
            <person name="Balestrini R."/>
            <person name="Da Silva C."/>
            <person name="Montanini B."/>
            <person name="Hainaut M."/>
            <person name="Levati E."/>
            <person name="Barry K.W."/>
            <person name="Belfiori B."/>
            <person name="Cichocki N."/>
            <person name="Clum A."/>
            <person name="Dockter R.B."/>
            <person name="Fauchery L."/>
            <person name="Guy J."/>
            <person name="Iotti M."/>
            <person name="Le Tacon F."/>
            <person name="Lindquist E.A."/>
            <person name="Lipzen A."/>
            <person name="Malagnac F."/>
            <person name="Mello A."/>
            <person name="Molinier V."/>
            <person name="Miyauchi S."/>
            <person name="Poulain J."/>
            <person name="Riccioni C."/>
            <person name="Rubini A."/>
            <person name="Sitrit Y."/>
            <person name="Splivallo R."/>
            <person name="Traeger S."/>
            <person name="Wang M."/>
            <person name="Zifcakova L."/>
            <person name="Wipf D."/>
            <person name="Zambonelli A."/>
            <person name="Paolocci F."/>
            <person name="Nowrousian M."/>
            <person name="Ottonello S."/>
            <person name="Baldrian P."/>
            <person name="Spatafora J.W."/>
            <person name="Henrissat B."/>
            <person name="Nagy L.G."/>
            <person name="Aury J.M."/>
            <person name="Wincker P."/>
            <person name="Grigoriev I.V."/>
            <person name="Bonfante P."/>
            <person name="Martin F.M."/>
        </authorList>
    </citation>
    <scope>NUCLEOTIDE SEQUENCE [LARGE SCALE GENOMIC DNA]</scope>
    <source>
        <strain evidence="1 2">ATCC MYA-4762</strain>
    </source>
</reference>
<dbReference type="InParanoid" id="A0A3N4LVS1"/>
<keyword evidence="2" id="KW-1185">Reference proteome</keyword>
<protein>
    <submittedName>
        <fullName evidence="1">Uncharacterized protein</fullName>
    </submittedName>
</protein>
<dbReference type="Proteomes" id="UP000267821">
    <property type="component" value="Unassembled WGS sequence"/>
</dbReference>
<evidence type="ECO:0000313" key="1">
    <source>
        <dbReference type="EMBL" id="RPB26996.1"/>
    </source>
</evidence>
<proteinExistence type="predicted"/>
<gene>
    <name evidence="1" type="ORF">L211DRAFT_834666</name>
</gene>
<name>A0A3N4LVS1_9PEZI</name>
<dbReference type="EMBL" id="ML121532">
    <property type="protein sequence ID" value="RPB26996.1"/>
    <property type="molecule type" value="Genomic_DNA"/>
</dbReference>
<dbReference type="AlphaFoldDB" id="A0A3N4LVS1"/>
<accession>A0A3N4LVS1</accession>